<feature type="compositionally biased region" description="Basic residues" evidence="5">
    <location>
        <begin position="359"/>
        <end position="373"/>
    </location>
</feature>
<dbReference type="AlphaFoldDB" id="A0A150H3Z7"/>
<feature type="compositionally biased region" description="Pro residues" evidence="5">
    <location>
        <begin position="23"/>
        <end position="42"/>
    </location>
</feature>
<dbReference type="SUPFAM" id="SSF47769">
    <property type="entry name" value="SAM/Pointed domain"/>
    <property type="match status" value="1"/>
</dbReference>
<dbReference type="GO" id="GO:0048678">
    <property type="term" value="P:response to axon injury"/>
    <property type="evidence" value="ECO:0007669"/>
    <property type="project" value="InterPro"/>
</dbReference>
<feature type="region of interest" description="Disordered" evidence="5">
    <location>
        <begin position="1"/>
        <end position="331"/>
    </location>
</feature>
<feature type="compositionally biased region" description="Acidic residues" evidence="5">
    <location>
        <begin position="270"/>
        <end position="286"/>
    </location>
</feature>
<feature type="compositionally biased region" description="Acidic residues" evidence="5">
    <location>
        <begin position="118"/>
        <end position="129"/>
    </location>
</feature>
<dbReference type="GO" id="GO:0005737">
    <property type="term" value="C:cytoplasm"/>
    <property type="evidence" value="ECO:0007669"/>
    <property type="project" value="UniProtKB-SubCell"/>
</dbReference>
<feature type="compositionally biased region" description="Pro residues" evidence="5">
    <location>
        <begin position="200"/>
        <end position="210"/>
    </location>
</feature>
<dbReference type="EMBL" id="LSYV01000002">
    <property type="protein sequence ID" value="KXZ56548.1"/>
    <property type="molecule type" value="Genomic_DNA"/>
</dbReference>
<dbReference type="STRING" id="33097.A0A150H3Z7"/>
<feature type="compositionally biased region" description="Low complexity" evidence="5">
    <location>
        <begin position="159"/>
        <end position="168"/>
    </location>
</feature>
<dbReference type="PANTHER" id="PTHR22998:SF1">
    <property type="entry name" value="NAD(+) HYDROLASE SARM1"/>
    <property type="match status" value="1"/>
</dbReference>
<dbReference type="GO" id="GO:0034128">
    <property type="term" value="P:negative regulation of MyD88-independent toll-like receptor signaling pathway"/>
    <property type="evidence" value="ECO:0007669"/>
    <property type="project" value="InterPro"/>
</dbReference>
<evidence type="ECO:0000313" key="7">
    <source>
        <dbReference type="EMBL" id="KXZ56548.1"/>
    </source>
</evidence>
<dbReference type="InterPro" id="IPR039184">
    <property type="entry name" value="SARM1"/>
</dbReference>
<keyword evidence="8" id="KW-1185">Reference proteome</keyword>
<dbReference type="SMART" id="SM00454">
    <property type="entry name" value="SAM"/>
    <property type="match status" value="1"/>
</dbReference>
<name>A0A150H3Z7_GONPE</name>
<reference evidence="8" key="1">
    <citation type="journal article" date="2016" name="Nat. Commun.">
        <title>The Gonium pectorale genome demonstrates co-option of cell cycle regulation during the evolution of multicellularity.</title>
        <authorList>
            <person name="Hanschen E.R."/>
            <person name="Marriage T.N."/>
            <person name="Ferris P.J."/>
            <person name="Hamaji T."/>
            <person name="Toyoda A."/>
            <person name="Fujiyama A."/>
            <person name="Neme R."/>
            <person name="Noguchi H."/>
            <person name="Minakuchi Y."/>
            <person name="Suzuki M."/>
            <person name="Kawai-Toyooka H."/>
            <person name="Smith D.R."/>
            <person name="Sparks H."/>
            <person name="Anderson J."/>
            <person name="Bakaric R."/>
            <person name="Luria V."/>
            <person name="Karger A."/>
            <person name="Kirschner M.W."/>
            <person name="Durand P.M."/>
            <person name="Michod R.E."/>
            <person name="Nozaki H."/>
            <person name="Olson B.J."/>
        </authorList>
    </citation>
    <scope>NUCLEOTIDE SEQUENCE [LARGE SCALE GENOMIC DNA]</scope>
    <source>
        <strain evidence="8">NIES-2863</strain>
    </source>
</reference>
<evidence type="ECO:0000313" key="8">
    <source>
        <dbReference type="Proteomes" id="UP000075714"/>
    </source>
</evidence>
<evidence type="ECO:0000259" key="6">
    <source>
        <dbReference type="PROSITE" id="PS50105"/>
    </source>
</evidence>
<protein>
    <recommendedName>
        <fullName evidence="6">SAM domain-containing protein</fullName>
    </recommendedName>
</protein>
<dbReference type="GO" id="GO:0035591">
    <property type="term" value="F:signaling adaptor activity"/>
    <property type="evidence" value="ECO:0007669"/>
    <property type="project" value="InterPro"/>
</dbReference>
<accession>A0A150H3Z7</accession>
<comment type="caution">
    <text evidence="7">The sequence shown here is derived from an EMBL/GenBank/DDBJ whole genome shotgun (WGS) entry which is preliminary data.</text>
</comment>
<dbReference type="OrthoDB" id="445896at2759"/>
<keyword evidence="2" id="KW-0963">Cytoplasm</keyword>
<dbReference type="GO" id="GO:0003953">
    <property type="term" value="F:NAD+ nucleosidase activity"/>
    <property type="evidence" value="ECO:0007669"/>
    <property type="project" value="InterPro"/>
</dbReference>
<dbReference type="Pfam" id="PF00536">
    <property type="entry name" value="SAM_1"/>
    <property type="match status" value="1"/>
</dbReference>
<keyword evidence="4" id="KW-0378">Hydrolase</keyword>
<evidence type="ECO:0000256" key="1">
    <source>
        <dbReference type="ARBA" id="ARBA00004496"/>
    </source>
</evidence>
<feature type="region of interest" description="Disordered" evidence="5">
    <location>
        <begin position="344"/>
        <end position="378"/>
    </location>
</feature>
<dbReference type="Gene3D" id="1.10.150.50">
    <property type="entry name" value="Transcription Factor, Ets-1"/>
    <property type="match status" value="1"/>
</dbReference>
<feature type="domain" description="SAM" evidence="6">
    <location>
        <begin position="398"/>
        <end position="462"/>
    </location>
</feature>
<feature type="compositionally biased region" description="Pro residues" evidence="5">
    <location>
        <begin position="69"/>
        <end position="80"/>
    </location>
</feature>
<sequence>MSLDANDAELSELLGDPQTRAAPAPPPPLPPRPPPPLPPPLAEPAGSISLGAEDSELAELLGEGSAARPLPPPPPPPAAPPLGRKISFAEPPAAPAVPPAAARRPGPVAPPSRPPADDFSDVDDAEEDFGLTADVDREVAQIASHSSRQSKAVGGGAAGPSVPAPQAAFRSPAPDDSLADDFGSEFAEEASLAGRRPSATRPPQPLPAPPRGTDGAPVARRLQPQDSVYSDDPYEDSFDSPGARDGRPRPRGIPPRGHGRASSEAGLGDYNDEYADSLYDSQDDGGEVTFRRVPAGDVQRTPPATGKRPQAPGPYDEEQYDDEYDDDDDFADDLSWDGEIRHTRGAYNAGGRPGSAGHPRSRGPHAQGTRRRPLSAMAPRERQAAMIEEMMGRHPSSWDIREVATWLEFIGMGQYRIKFVHHSVDGTLLLSLGEPELARDLRILPLGHRRALLGAIAELREAVEAGEKDRAERGLPPAAAVQAKTEAERLAQLRQQAGQGEAMRRPSSAGARVIPPEPYLGPAKGKMTVYEQRAKLLYQLDKARHRAAQHAA</sequence>
<dbReference type="PANTHER" id="PTHR22998">
    <property type="entry name" value="SARM1"/>
    <property type="match status" value="1"/>
</dbReference>
<gene>
    <name evidence="7" type="ORF">GPECTOR_1g492</name>
</gene>
<dbReference type="PROSITE" id="PS50105">
    <property type="entry name" value="SAM_DOMAIN"/>
    <property type="match status" value="1"/>
</dbReference>
<feature type="compositionally biased region" description="Acidic residues" evidence="5">
    <location>
        <begin position="315"/>
        <end position="331"/>
    </location>
</feature>
<proteinExistence type="predicted"/>
<evidence type="ECO:0000256" key="5">
    <source>
        <dbReference type="SAM" id="MobiDB-lite"/>
    </source>
</evidence>
<dbReference type="Proteomes" id="UP000075714">
    <property type="component" value="Unassembled WGS sequence"/>
</dbReference>
<organism evidence="7 8">
    <name type="scientific">Gonium pectorale</name>
    <name type="common">Green alga</name>
    <dbReference type="NCBI Taxonomy" id="33097"/>
    <lineage>
        <taxon>Eukaryota</taxon>
        <taxon>Viridiplantae</taxon>
        <taxon>Chlorophyta</taxon>
        <taxon>core chlorophytes</taxon>
        <taxon>Chlorophyceae</taxon>
        <taxon>CS clade</taxon>
        <taxon>Chlamydomonadales</taxon>
        <taxon>Volvocaceae</taxon>
        <taxon>Gonium</taxon>
    </lineage>
</organism>
<feature type="compositionally biased region" description="Acidic residues" evidence="5">
    <location>
        <begin position="177"/>
        <end position="188"/>
    </location>
</feature>
<keyword evidence="3" id="KW-0677">Repeat</keyword>
<evidence type="ECO:0000256" key="3">
    <source>
        <dbReference type="ARBA" id="ARBA00022737"/>
    </source>
</evidence>
<feature type="compositionally biased region" description="Acidic residues" evidence="5">
    <location>
        <begin position="1"/>
        <end position="10"/>
    </location>
</feature>
<evidence type="ECO:0000256" key="4">
    <source>
        <dbReference type="ARBA" id="ARBA00022801"/>
    </source>
</evidence>
<dbReference type="InterPro" id="IPR001660">
    <property type="entry name" value="SAM"/>
</dbReference>
<feature type="region of interest" description="Disordered" evidence="5">
    <location>
        <begin position="497"/>
        <end position="519"/>
    </location>
</feature>
<evidence type="ECO:0000256" key="2">
    <source>
        <dbReference type="ARBA" id="ARBA00022490"/>
    </source>
</evidence>
<comment type="subcellular location">
    <subcellularLocation>
        <location evidence="1">Cytoplasm</location>
    </subcellularLocation>
</comment>
<dbReference type="InterPro" id="IPR013761">
    <property type="entry name" value="SAM/pointed_sf"/>
</dbReference>